<dbReference type="SMART" id="SM00672">
    <property type="entry name" value="CAP10"/>
    <property type="match status" value="1"/>
</dbReference>
<dbReference type="InterPro" id="IPR006598">
    <property type="entry name" value="CAP10"/>
</dbReference>
<keyword evidence="1" id="KW-0812">Transmembrane</keyword>
<evidence type="ECO:0000259" key="2">
    <source>
        <dbReference type="SMART" id="SM00672"/>
    </source>
</evidence>
<evidence type="ECO:0000313" key="4">
    <source>
        <dbReference type="Proteomes" id="UP001056384"/>
    </source>
</evidence>
<feature type="transmembrane region" description="Helical" evidence="1">
    <location>
        <begin position="12"/>
        <end position="32"/>
    </location>
</feature>
<dbReference type="GO" id="GO:0016740">
    <property type="term" value="F:transferase activity"/>
    <property type="evidence" value="ECO:0007669"/>
    <property type="project" value="UniProtKB-KW"/>
</dbReference>
<protein>
    <submittedName>
        <fullName evidence="3">Glycosyl transferase CAP10 domain-containing protein</fullName>
    </submittedName>
</protein>
<evidence type="ECO:0000313" key="3">
    <source>
        <dbReference type="EMBL" id="USW54329.1"/>
    </source>
</evidence>
<proteinExistence type="predicted"/>
<name>A0A9Q9ELG9_9PEZI</name>
<keyword evidence="3" id="KW-0808">Transferase</keyword>
<dbReference type="AlphaFoldDB" id="A0A9Q9ELG9"/>
<feature type="domain" description="Glycosyl transferase CAP10" evidence="2">
    <location>
        <begin position="177"/>
        <end position="423"/>
    </location>
</feature>
<dbReference type="EMBL" id="CP099423">
    <property type="protein sequence ID" value="USW54329.1"/>
    <property type="molecule type" value="Genomic_DNA"/>
</dbReference>
<dbReference type="PANTHER" id="PTHR12203:SF107">
    <property type="entry name" value="GLYCOSYL TRANSFERASE CAP10 DOMAIN-CONTAINING PROTEIN"/>
    <property type="match status" value="1"/>
</dbReference>
<accession>A0A9Q9ELG9</accession>
<keyword evidence="1" id="KW-0472">Membrane</keyword>
<dbReference type="Proteomes" id="UP001056384">
    <property type="component" value="Chromosome 6"/>
</dbReference>
<dbReference type="InterPro" id="IPR051091">
    <property type="entry name" value="O-Glucosyltr/Glycosyltrsf_90"/>
</dbReference>
<evidence type="ECO:0000256" key="1">
    <source>
        <dbReference type="SAM" id="Phobius"/>
    </source>
</evidence>
<keyword evidence="1" id="KW-1133">Transmembrane helix</keyword>
<dbReference type="PANTHER" id="PTHR12203">
    <property type="entry name" value="KDEL LYS-ASP-GLU-LEU CONTAINING - RELATED"/>
    <property type="match status" value="1"/>
</dbReference>
<reference evidence="3" key="1">
    <citation type="submission" date="2022-06" db="EMBL/GenBank/DDBJ databases">
        <title>Complete genome sequences of two strains of the flax pathogen Septoria linicola.</title>
        <authorList>
            <person name="Lapalu N."/>
            <person name="Simon A."/>
            <person name="Demenou B."/>
            <person name="Paumier D."/>
            <person name="Guillot M.-P."/>
            <person name="Gout L."/>
            <person name="Valade R."/>
        </authorList>
    </citation>
    <scope>NUCLEOTIDE SEQUENCE</scope>
    <source>
        <strain evidence="3">SE15195</strain>
    </source>
</reference>
<gene>
    <name evidence="3" type="ORF">Slin15195_G076480</name>
</gene>
<organism evidence="3 4">
    <name type="scientific">Septoria linicola</name>
    <dbReference type="NCBI Taxonomy" id="215465"/>
    <lineage>
        <taxon>Eukaryota</taxon>
        <taxon>Fungi</taxon>
        <taxon>Dikarya</taxon>
        <taxon>Ascomycota</taxon>
        <taxon>Pezizomycotina</taxon>
        <taxon>Dothideomycetes</taxon>
        <taxon>Dothideomycetidae</taxon>
        <taxon>Mycosphaerellales</taxon>
        <taxon>Mycosphaerellaceae</taxon>
        <taxon>Septoria</taxon>
    </lineage>
</organism>
<sequence>MDPAGAVISWRRLSYFLSILLLIQCFFLYYIGSSRPHALTLNKPLPKRPTRLSEISPLAVGLPDLESVTKANVSDEYFFNEHVDVLSAEQCKTAFPDLYYEAERSSAYWRNRRHLISSNDIWADEIGGSIRFLIHRNELRIINSTNAFSAVGVMERAKGITELIYRAVESARAGGEALPTIEFSVSMSDISEPPTPWDTYTTWTWARAIVDVEEQRRKKQQRLWIMPNFDHYAMTDRNMGAFEDVRYRAFQHDSPLPDKIPKVVWRGTLWVNPALRGGLINTTVNATWADVREVKWGTADHEGHLKVDQFCDYHFAVHTEGISFSGRLKFLLNCDNVIIMPELTWTEHYYHLLIDSGPQQNYVKVKRDWSDLEEQVKSYLANPFLSNMIVKNHKATFRDRYLTRAATSCYLRRLMQEYGSVSFRPPVDEEIHHGNRTSTGKKAVRKRGISFEELMLAPRDFANVTDYHGKDADGRWTVDDY</sequence>
<dbReference type="Pfam" id="PF05686">
    <property type="entry name" value="Glyco_transf_90"/>
    <property type="match status" value="1"/>
</dbReference>
<keyword evidence="4" id="KW-1185">Reference proteome</keyword>